<keyword evidence="4 10" id="KW-0808">Transferase</keyword>
<dbReference type="InterPro" id="IPR018022">
    <property type="entry name" value="IPT"/>
</dbReference>
<evidence type="ECO:0000256" key="8">
    <source>
        <dbReference type="ARBA" id="ARBA00022842"/>
    </source>
</evidence>
<dbReference type="GO" id="GO:0006400">
    <property type="term" value="P:tRNA modification"/>
    <property type="evidence" value="ECO:0007669"/>
    <property type="project" value="TreeGrafter"/>
</dbReference>
<comment type="cofactor">
    <cofactor evidence="1 10">
        <name>Mg(2+)</name>
        <dbReference type="ChEBI" id="CHEBI:18420"/>
    </cofactor>
</comment>
<dbReference type="Gene3D" id="3.40.50.300">
    <property type="entry name" value="P-loop containing nucleotide triphosphate hydrolases"/>
    <property type="match status" value="1"/>
</dbReference>
<evidence type="ECO:0000256" key="1">
    <source>
        <dbReference type="ARBA" id="ARBA00001946"/>
    </source>
</evidence>
<evidence type="ECO:0000256" key="10">
    <source>
        <dbReference type="HAMAP-Rule" id="MF_00185"/>
    </source>
</evidence>
<feature type="site" description="Interaction with substrate tRNA" evidence="10">
    <location>
        <position position="96"/>
    </location>
</feature>
<reference evidence="14 15" key="1">
    <citation type="submission" date="2020-08" db="EMBL/GenBank/DDBJ databases">
        <title>Genomic Encyclopedia of Type Strains, Phase IV (KMG-IV): sequencing the most valuable type-strain genomes for metagenomic binning, comparative biology and taxonomic classification.</title>
        <authorList>
            <person name="Goeker M."/>
        </authorList>
    </citation>
    <scope>NUCLEOTIDE SEQUENCE [LARGE SCALE GENOMIC DNA]</scope>
    <source>
        <strain evidence="14 15">DSM 19979</strain>
    </source>
</reference>
<comment type="caution">
    <text evidence="10">Lacks conserved residue(s) required for the propagation of feature annotation.</text>
</comment>
<comment type="caution">
    <text evidence="14">The sequence shown here is derived from an EMBL/GenBank/DDBJ whole genome shotgun (WGS) entry which is preliminary data.</text>
</comment>
<dbReference type="InterPro" id="IPR027417">
    <property type="entry name" value="P-loop_NTPase"/>
</dbReference>
<evidence type="ECO:0000256" key="9">
    <source>
        <dbReference type="ARBA" id="ARBA00049563"/>
    </source>
</evidence>
<feature type="site" description="Interaction with substrate tRNA" evidence="10">
    <location>
        <position position="118"/>
    </location>
</feature>
<dbReference type="Proteomes" id="UP000553193">
    <property type="component" value="Unassembled WGS sequence"/>
</dbReference>
<evidence type="ECO:0000256" key="2">
    <source>
        <dbReference type="ARBA" id="ARBA00003213"/>
    </source>
</evidence>
<feature type="binding site" evidence="10">
    <location>
        <begin position="9"/>
        <end position="16"/>
    </location>
    <ligand>
        <name>ATP</name>
        <dbReference type="ChEBI" id="CHEBI:30616"/>
    </ligand>
</feature>
<dbReference type="AlphaFoldDB" id="A0A840AAM4"/>
<dbReference type="RefSeq" id="WP_184383236.1">
    <property type="nucleotide sequence ID" value="NZ_JACIDJ010000002.1"/>
</dbReference>
<evidence type="ECO:0000256" key="6">
    <source>
        <dbReference type="ARBA" id="ARBA00022741"/>
    </source>
</evidence>
<keyword evidence="7 10" id="KW-0067">ATP-binding</keyword>
<evidence type="ECO:0000256" key="4">
    <source>
        <dbReference type="ARBA" id="ARBA00022679"/>
    </source>
</evidence>
<evidence type="ECO:0000256" key="13">
    <source>
        <dbReference type="RuleBase" id="RU003785"/>
    </source>
</evidence>
<dbReference type="Pfam" id="PF01715">
    <property type="entry name" value="IPPT"/>
    <property type="match status" value="1"/>
</dbReference>
<dbReference type="HAMAP" id="MF_00185">
    <property type="entry name" value="IPP_trans"/>
    <property type="match status" value="1"/>
</dbReference>
<dbReference type="EC" id="2.5.1.75" evidence="10"/>
<dbReference type="PANTHER" id="PTHR11088">
    <property type="entry name" value="TRNA DIMETHYLALLYLTRANSFERASE"/>
    <property type="match status" value="1"/>
</dbReference>
<dbReference type="SUPFAM" id="SSF52540">
    <property type="entry name" value="P-loop containing nucleoside triphosphate hydrolases"/>
    <property type="match status" value="2"/>
</dbReference>
<comment type="similarity">
    <text evidence="3 10 13">Belongs to the IPP transferase family.</text>
</comment>
<comment type="function">
    <text evidence="2 10 12">Catalyzes the transfer of a dimethylallyl group onto the adenine at position 37 in tRNAs that read codons beginning with uridine, leading to the formation of N6-(dimethylallyl)adenosine (i(6)A).</text>
</comment>
<evidence type="ECO:0000256" key="11">
    <source>
        <dbReference type="RuleBase" id="RU003783"/>
    </source>
</evidence>
<keyword evidence="5 10" id="KW-0819">tRNA processing</keyword>
<evidence type="ECO:0000256" key="3">
    <source>
        <dbReference type="ARBA" id="ARBA00005842"/>
    </source>
</evidence>
<protein>
    <recommendedName>
        <fullName evidence="10">tRNA dimethylallyltransferase</fullName>
        <ecNumber evidence="10">2.5.1.75</ecNumber>
    </recommendedName>
    <alternativeName>
        <fullName evidence="10">Dimethylallyl diphosphate:tRNA dimethylallyltransferase</fullName>
        <shortName evidence="10">DMAPP:tRNA dimethylallyltransferase</shortName>
        <shortName evidence="10">DMATase</shortName>
    </alternativeName>
    <alternativeName>
        <fullName evidence="10">Isopentenyl-diphosphate:tRNA isopentenyltransferase</fullName>
        <shortName evidence="10">IPP transferase</shortName>
        <shortName evidence="10">IPPT</shortName>
        <shortName evidence="10">IPTase</shortName>
    </alternativeName>
</protein>
<evidence type="ECO:0000256" key="12">
    <source>
        <dbReference type="RuleBase" id="RU003784"/>
    </source>
</evidence>
<evidence type="ECO:0000313" key="14">
    <source>
        <dbReference type="EMBL" id="MBB3898147.1"/>
    </source>
</evidence>
<organism evidence="14 15">
    <name type="scientific">Roseococcus suduntuyensis</name>
    <dbReference type="NCBI Taxonomy" id="455361"/>
    <lineage>
        <taxon>Bacteria</taxon>
        <taxon>Pseudomonadati</taxon>
        <taxon>Pseudomonadota</taxon>
        <taxon>Alphaproteobacteria</taxon>
        <taxon>Acetobacterales</taxon>
        <taxon>Roseomonadaceae</taxon>
        <taxon>Roseococcus</taxon>
    </lineage>
</organism>
<keyword evidence="6 10" id="KW-0547">Nucleotide-binding</keyword>
<evidence type="ECO:0000256" key="5">
    <source>
        <dbReference type="ARBA" id="ARBA00022694"/>
    </source>
</evidence>
<evidence type="ECO:0000256" key="7">
    <source>
        <dbReference type="ARBA" id="ARBA00022840"/>
    </source>
</evidence>
<dbReference type="GO" id="GO:0052381">
    <property type="term" value="F:tRNA dimethylallyltransferase activity"/>
    <property type="evidence" value="ECO:0007669"/>
    <property type="project" value="UniProtKB-UniRule"/>
</dbReference>
<dbReference type="PANTHER" id="PTHR11088:SF60">
    <property type="entry name" value="TRNA DIMETHYLALLYLTRANSFERASE"/>
    <property type="match status" value="1"/>
</dbReference>
<dbReference type="GO" id="GO:0005524">
    <property type="term" value="F:ATP binding"/>
    <property type="evidence" value="ECO:0007669"/>
    <property type="project" value="UniProtKB-UniRule"/>
</dbReference>
<name>A0A840AAM4_9PROT</name>
<proteinExistence type="inferred from homology"/>
<dbReference type="InterPro" id="IPR039657">
    <property type="entry name" value="Dimethylallyltransferase"/>
</dbReference>
<dbReference type="EMBL" id="JACIDJ010000002">
    <property type="protein sequence ID" value="MBB3898147.1"/>
    <property type="molecule type" value="Genomic_DNA"/>
</dbReference>
<feature type="binding site" evidence="10">
    <location>
        <begin position="11"/>
        <end position="16"/>
    </location>
    <ligand>
        <name>substrate</name>
    </ligand>
</feature>
<accession>A0A840AAM4</accession>
<dbReference type="NCBIfam" id="TIGR00174">
    <property type="entry name" value="miaA"/>
    <property type="match status" value="1"/>
</dbReference>
<keyword evidence="8 10" id="KW-0460">Magnesium</keyword>
<comment type="catalytic activity">
    <reaction evidence="9 10 11">
        <text>adenosine(37) in tRNA + dimethylallyl diphosphate = N(6)-dimethylallyladenosine(37) in tRNA + diphosphate</text>
        <dbReference type="Rhea" id="RHEA:26482"/>
        <dbReference type="Rhea" id="RHEA-COMP:10162"/>
        <dbReference type="Rhea" id="RHEA-COMP:10375"/>
        <dbReference type="ChEBI" id="CHEBI:33019"/>
        <dbReference type="ChEBI" id="CHEBI:57623"/>
        <dbReference type="ChEBI" id="CHEBI:74411"/>
        <dbReference type="ChEBI" id="CHEBI:74415"/>
        <dbReference type="EC" id="2.5.1.75"/>
    </reaction>
</comment>
<gene>
    <name evidence="10" type="primary">miaA</name>
    <name evidence="14" type="ORF">GGQ83_001584</name>
</gene>
<comment type="subunit">
    <text evidence="10">Monomer.</text>
</comment>
<feature type="region of interest" description="Interaction with substrate tRNA" evidence="10">
    <location>
        <begin position="151"/>
        <end position="155"/>
    </location>
</feature>
<keyword evidence="15" id="KW-1185">Reference proteome</keyword>
<dbReference type="Gene3D" id="1.10.20.140">
    <property type="match status" value="1"/>
</dbReference>
<sequence length="326" mass="34780">MRQALIIAGPTCSGKSALALALAERLGGTVINADAMQCYRELRVLTARPTPEEEARAPHALYGVLPASVVGSVAWWRAAALEAMEGASLPILCGGTGMYLRALTQGLSALPDVTPAARAEARALLAELGPEALHARLNAEDAALIRPSDSQRIARAHEVWLSTGRSLAHWQRAAPLLPPAPYAFRAILLDPPRAELRAAIAARWQAMLTGGAREEVATLLAQGLDPALPAMRAHGVPELAALLRGEITGDEASRRAIANTGAYTRRQATWFRHQPLMAARHVPFAAPQRAHIINARFASLAQFSESEQAKIFAFLREGVDGAIPPP</sequence>
<evidence type="ECO:0000313" key="15">
    <source>
        <dbReference type="Proteomes" id="UP000553193"/>
    </source>
</evidence>